<reference evidence="4" key="1">
    <citation type="submission" date="2024-06" db="EMBL/GenBank/DDBJ databases">
        <title>Methylostella associata gen. nov., sp. nov., a novel Ancalomicrobiaceae-affiliated facultatively methylotrophic bacteria that feed on methanotrophs of the genus Methylococcus.</title>
        <authorList>
            <person name="Saltykova V."/>
            <person name="Danilova O.V."/>
            <person name="Oshkin I.Y."/>
            <person name="Belova S.E."/>
            <person name="Pimenov N.V."/>
            <person name="Dedysh S.N."/>
        </authorList>
    </citation>
    <scope>NUCLEOTIDE SEQUENCE</scope>
    <source>
        <strain evidence="4">S20</strain>
    </source>
</reference>
<dbReference type="RefSeq" id="WP_407050770.1">
    <property type="nucleotide sequence ID" value="NZ_CP158568.1"/>
</dbReference>
<dbReference type="InterPro" id="IPR036249">
    <property type="entry name" value="Thioredoxin-like_sf"/>
</dbReference>
<dbReference type="InterPro" id="IPR040079">
    <property type="entry name" value="Glutathione_S-Trfase"/>
</dbReference>
<dbReference type="InterPro" id="IPR036282">
    <property type="entry name" value="Glutathione-S-Trfase_C_sf"/>
</dbReference>
<accession>A0AAU7XFS0</accession>
<dbReference type="PANTHER" id="PTHR44051:SF2">
    <property type="entry name" value="HYPOTHETICAL GLUTATHIONE S-TRANSFERASE LIKE PROTEIN"/>
    <property type="match status" value="1"/>
</dbReference>
<proteinExistence type="inferred from homology"/>
<dbReference type="PANTHER" id="PTHR44051">
    <property type="entry name" value="GLUTATHIONE S-TRANSFERASE-RELATED"/>
    <property type="match status" value="1"/>
</dbReference>
<dbReference type="AlphaFoldDB" id="A0AAU7XFS0"/>
<dbReference type="Pfam" id="PF02798">
    <property type="entry name" value="GST_N"/>
    <property type="match status" value="1"/>
</dbReference>
<evidence type="ECO:0000313" key="4">
    <source>
        <dbReference type="EMBL" id="XBY45677.1"/>
    </source>
</evidence>
<dbReference type="PROSITE" id="PS50405">
    <property type="entry name" value="GST_CTER"/>
    <property type="match status" value="1"/>
</dbReference>
<comment type="similarity">
    <text evidence="1">Belongs to the GST superfamily.</text>
</comment>
<evidence type="ECO:0000256" key="1">
    <source>
        <dbReference type="RuleBase" id="RU003494"/>
    </source>
</evidence>
<dbReference type="Gene3D" id="1.20.1050.10">
    <property type="match status" value="1"/>
</dbReference>
<evidence type="ECO:0000259" key="2">
    <source>
        <dbReference type="PROSITE" id="PS50404"/>
    </source>
</evidence>
<dbReference type="KEGG" id="mflg:ABS361_05225"/>
<dbReference type="Gene3D" id="3.40.30.10">
    <property type="entry name" value="Glutaredoxin"/>
    <property type="match status" value="1"/>
</dbReference>
<protein>
    <submittedName>
        <fullName evidence="4">Glutathione S-transferase family protein</fullName>
    </submittedName>
</protein>
<gene>
    <name evidence="4" type="ORF">ABS361_05225</name>
</gene>
<dbReference type="SFLD" id="SFLDS00019">
    <property type="entry name" value="Glutathione_Transferase_(cytos"/>
    <property type="match status" value="1"/>
</dbReference>
<dbReference type="SUPFAM" id="SSF52833">
    <property type="entry name" value="Thioredoxin-like"/>
    <property type="match status" value="1"/>
</dbReference>
<dbReference type="PROSITE" id="PS50404">
    <property type="entry name" value="GST_NTER"/>
    <property type="match status" value="1"/>
</dbReference>
<feature type="domain" description="GST C-terminal" evidence="3">
    <location>
        <begin position="88"/>
        <end position="210"/>
    </location>
</feature>
<dbReference type="Pfam" id="PF00043">
    <property type="entry name" value="GST_C"/>
    <property type="match status" value="1"/>
</dbReference>
<sequence>MADKPFTLYGMLGSGPTYKVALMLTLADAPFAFEAINLREGAHKQPDYLAKNRFGQVPCLSHEGRFVAQSATILEYLADRLGVFAGRSVEEELRIREWLFWDFDRLAPGIYRSRAIKRGFLAGDDSLIDYFKGVGEAGLGVLEAHFAAHEWLVGRSPTIADIDVYGVVCFAEEAGFDLSERPALKAWKERFEALPRFGTMAEIVPAESRP</sequence>
<dbReference type="InterPro" id="IPR004046">
    <property type="entry name" value="GST_C"/>
</dbReference>
<dbReference type="InterPro" id="IPR004045">
    <property type="entry name" value="Glutathione_S-Trfase_N"/>
</dbReference>
<dbReference type="SUPFAM" id="SSF47616">
    <property type="entry name" value="GST C-terminal domain-like"/>
    <property type="match status" value="1"/>
</dbReference>
<dbReference type="InterPro" id="IPR010987">
    <property type="entry name" value="Glutathione-S-Trfase_C-like"/>
</dbReference>
<evidence type="ECO:0000259" key="3">
    <source>
        <dbReference type="PROSITE" id="PS50405"/>
    </source>
</evidence>
<feature type="domain" description="GST N-terminal" evidence="2">
    <location>
        <begin position="4"/>
        <end position="85"/>
    </location>
</feature>
<organism evidence="4">
    <name type="scientific">Methyloraptor flagellatus</name>
    <dbReference type="NCBI Taxonomy" id="3162530"/>
    <lineage>
        <taxon>Bacteria</taxon>
        <taxon>Pseudomonadati</taxon>
        <taxon>Pseudomonadota</taxon>
        <taxon>Alphaproteobacteria</taxon>
        <taxon>Hyphomicrobiales</taxon>
        <taxon>Ancalomicrobiaceae</taxon>
        <taxon>Methyloraptor</taxon>
    </lineage>
</organism>
<name>A0AAU7XFS0_9HYPH</name>
<dbReference type="EMBL" id="CP158568">
    <property type="protein sequence ID" value="XBY45677.1"/>
    <property type="molecule type" value="Genomic_DNA"/>
</dbReference>
<dbReference type="SFLD" id="SFLDG00358">
    <property type="entry name" value="Main_(cytGST)"/>
    <property type="match status" value="1"/>
</dbReference>